<dbReference type="EMBL" id="FN653017">
    <property type="protein sequence ID" value="CBY21218.1"/>
    <property type="molecule type" value="Genomic_DNA"/>
</dbReference>
<comment type="caution">
    <text evidence="6">Lacks conserved residue(s) required for the propagation of feature annotation.</text>
</comment>
<evidence type="ECO:0000256" key="3">
    <source>
        <dbReference type="ARBA" id="ARBA00022737"/>
    </source>
</evidence>
<dbReference type="InParanoid" id="E4WVR5"/>
<dbReference type="InterPro" id="IPR000742">
    <property type="entry name" value="EGF"/>
</dbReference>
<dbReference type="FunFam" id="2.10.25.10:FF:000005">
    <property type="entry name" value="Fibrillin 2"/>
    <property type="match status" value="2"/>
</dbReference>
<evidence type="ECO:0000256" key="7">
    <source>
        <dbReference type="SAM" id="SignalP"/>
    </source>
</evidence>
<dbReference type="PROSITE" id="PS01187">
    <property type="entry name" value="EGF_CA"/>
    <property type="match status" value="1"/>
</dbReference>
<dbReference type="InterPro" id="IPR000152">
    <property type="entry name" value="EGF-type_Asp/Asn_hydroxyl_site"/>
</dbReference>
<feature type="domain" description="EGF-like" evidence="8">
    <location>
        <begin position="380"/>
        <end position="418"/>
    </location>
</feature>
<dbReference type="Gene3D" id="2.10.25.10">
    <property type="entry name" value="Laminin"/>
    <property type="match status" value="9"/>
</dbReference>
<evidence type="ECO:0000256" key="4">
    <source>
        <dbReference type="ARBA" id="ARBA00023157"/>
    </source>
</evidence>
<dbReference type="OrthoDB" id="4062651at2759"/>
<dbReference type="Pfam" id="PF07645">
    <property type="entry name" value="EGF_CA"/>
    <property type="match status" value="8"/>
</dbReference>
<feature type="domain" description="EGF-like" evidence="8">
    <location>
        <begin position="203"/>
        <end position="245"/>
    </location>
</feature>
<keyword evidence="3" id="KW-0677">Repeat</keyword>
<keyword evidence="5" id="KW-0325">Glycoprotein</keyword>
<evidence type="ECO:0000256" key="6">
    <source>
        <dbReference type="PROSITE-ProRule" id="PRU00076"/>
    </source>
</evidence>
<name>E4WVR5_OIKDI</name>
<dbReference type="SUPFAM" id="SSF57184">
    <property type="entry name" value="Growth factor receptor domain"/>
    <property type="match status" value="2"/>
</dbReference>
<dbReference type="InterPro" id="IPR001881">
    <property type="entry name" value="EGF-like_Ca-bd_dom"/>
</dbReference>
<gene>
    <name evidence="9" type="ORF">GSOID_T00008973001</name>
</gene>
<dbReference type="SMART" id="SM00179">
    <property type="entry name" value="EGF_CA"/>
    <property type="match status" value="9"/>
</dbReference>
<dbReference type="GO" id="GO:0005509">
    <property type="term" value="F:calcium ion binding"/>
    <property type="evidence" value="ECO:0007669"/>
    <property type="project" value="InterPro"/>
</dbReference>
<sequence>MRWVTVPQSSSCLNLAAQAFTIVALALTPEQPTSFACVCNEGYRQISESGVKRCIHPSEITTRAPTTTTKGFIKCDDLDCPGDGAYCQDNRYGDATCQCLPGWEMNHGICEDIDECDDPDPFRFCRMDQNCVNTPGSYECQLQCGSRLRYNGERCEDIDECADGMHDCGESEECINTYGSFKCRGQINCADGFKLNSAGRCVDIDECSEGTASCPPNAICQNLTGSHTCRCLPGFSPSKDGMQCVDIDECARDKCNGFKCINTLGSYHCDRNEQLCKAGFSFDPRTTQCIDIDECEDKISPCRIHEKCVNNIGSYACIPDCAPGMEWNGRSCRDINECHTNAHECGEHGLCVNRQGSYSCHCNQGFQEQTFGFQRHSCQDINECERKNSPCQYNCQNNIGGYDCTCPSGYRLNRNRCEDIDECKLHTHDCEEGQMCYNTDGSYKCINTTCDAGYRLKRHRRNTSHKRTSPFTCEKECDNPRSCEHREISMNFFSFKSEFHGQAFKLTIDTRSLVSVNFDISSGDKSLFGLKVEETGSHSVAILMAKQLIQGPGYHVVDIETVAQLRNRKLTFVTRCNIWIGAYRF</sequence>
<dbReference type="InterPro" id="IPR049883">
    <property type="entry name" value="NOTCH1_EGF-like"/>
</dbReference>
<dbReference type="PROSITE" id="PS00010">
    <property type="entry name" value="ASX_HYDROXYL"/>
    <property type="match status" value="2"/>
</dbReference>
<keyword evidence="10" id="KW-1185">Reference proteome</keyword>
<evidence type="ECO:0000256" key="5">
    <source>
        <dbReference type="ARBA" id="ARBA00023180"/>
    </source>
</evidence>
<dbReference type="SMART" id="SM00181">
    <property type="entry name" value="EGF"/>
    <property type="match status" value="9"/>
</dbReference>
<dbReference type="InterPro" id="IPR018097">
    <property type="entry name" value="EGF_Ca-bd_CS"/>
</dbReference>
<evidence type="ECO:0000256" key="1">
    <source>
        <dbReference type="ARBA" id="ARBA00022536"/>
    </source>
</evidence>
<feature type="domain" description="EGF-like" evidence="8">
    <location>
        <begin position="334"/>
        <end position="372"/>
    </location>
</feature>
<dbReference type="Proteomes" id="UP000001307">
    <property type="component" value="Unassembled WGS sequence"/>
</dbReference>
<protein>
    <recommendedName>
        <fullName evidence="8">EGF-like domain-containing protein</fullName>
    </recommendedName>
</protein>
<dbReference type="CDD" id="cd00054">
    <property type="entry name" value="EGF_CA"/>
    <property type="match status" value="7"/>
</dbReference>
<reference evidence="9" key="1">
    <citation type="journal article" date="2010" name="Science">
        <title>Plasticity of animal genome architecture unmasked by rapid evolution of a pelagic tunicate.</title>
        <authorList>
            <person name="Denoeud F."/>
            <person name="Henriet S."/>
            <person name="Mungpakdee S."/>
            <person name="Aury J.M."/>
            <person name="Da Silva C."/>
            <person name="Brinkmann H."/>
            <person name="Mikhaleva J."/>
            <person name="Olsen L.C."/>
            <person name="Jubin C."/>
            <person name="Canestro C."/>
            <person name="Bouquet J.M."/>
            <person name="Danks G."/>
            <person name="Poulain J."/>
            <person name="Campsteijn C."/>
            <person name="Adamski M."/>
            <person name="Cross I."/>
            <person name="Yadetie F."/>
            <person name="Muffato M."/>
            <person name="Louis A."/>
            <person name="Butcher S."/>
            <person name="Tsagkogeorga G."/>
            <person name="Konrad A."/>
            <person name="Singh S."/>
            <person name="Jensen M.F."/>
            <person name="Cong E.H."/>
            <person name="Eikeseth-Otteraa H."/>
            <person name="Noel B."/>
            <person name="Anthouard V."/>
            <person name="Porcel B.M."/>
            <person name="Kachouri-Lafond R."/>
            <person name="Nishino A."/>
            <person name="Ugolini M."/>
            <person name="Chourrout P."/>
            <person name="Nishida H."/>
            <person name="Aasland R."/>
            <person name="Huzurbazar S."/>
            <person name="Westhof E."/>
            <person name="Delsuc F."/>
            <person name="Lehrach H."/>
            <person name="Reinhardt R."/>
            <person name="Weissenbach J."/>
            <person name="Roy S.W."/>
            <person name="Artiguenave F."/>
            <person name="Postlethwait J.H."/>
            <person name="Manak J.R."/>
            <person name="Thompson E.M."/>
            <person name="Jaillon O."/>
            <person name="Du Pasquier L."/>
            <person name="Boudinot P."/>
            <person name="Liberles D.A."/>
            <person name="Volff J.N."/>
            <person name="Philippe H."/>
            <person name="Lenhard B."/>
            <person name="Roest Crollius H."/>
            <person name="Wincker P."/>
            <person name="Chourrout D."/>
        </authorList>
    </citation>
    <scope>NUCLEOTIDE SEQUENCE [LARGE SCALE GENOMIC DNA]</scope>
</reference>
<dbReference type="PROSITE" id="PS01186">
    <property type="entry name" value="EGF_2"/>
    <property type="match status" value="3"/>
</dbReference>
<organism evidence="9">
    <name type="scientific">Oikopleura dioica</name>
    <name type="common">Tunicate</name>
    <dbReference type="NCBI Taxonomy" id="34765"/>
    <lineage>
        <taxon>Eukaryota</taxon>
        <taxon>Metazoa</taxon>
        <taxon>Chordata</taxon>
        <taxon>Tunicata</taxon>
        <taxon>Appendicularia</taxon>
        <taxon>Copelata</taxon>
        <taxon>Oikopleuridae</taxon>
        <taxon>Oikopleura</taxon>
    </lineage>
</organism>
<dbReference type="SUPFAM" id="SSF57196">
    <property type="entry name" value="EGF/Laminin"/>
    <property type="match status" value="3"/>
</dbReference>
<evidence type="ECO:0000259" key="8">
    <source>
        <dbReference type="PROSITE" id="PS50026"/>
    </source>
</evidence>
<dbReference type="InterPro" id="IPR009030">
    <property type="entry name" value="Growth_fac_rcpt_cys_sf"/>
</dbReference>
<feature type="chain" id="PRO_5003189642" description="EGF-like domain-containing protein" evidence="7">
    <location>
        <begin position="27"/>
        <end position="585"/>
    </location>
</feature>
<evidence type="ECO:0000313" key="10">
    <source>
        <dbReference type="Proteomes" id="UP000001307"/>
    </source>
</evidence>
<evidence type="ECO:0000313" key="9">
    <source>
        <dbReference type="EMBL" id="CBY21218.1"/>
    </source>
</evidence>
<keyword evidence="1 6" id="KW-0245">EGF-like domain</keyword>
<dbReference type="PANTHER" id="PTHR24039">
    <property type="entry name" value="FIBRILLIN-RELATED"/>
    <property type="match status" value="1"/>
</dbReference>
<proteinExistence type="predicted"/>
<feature type="signal peptide" evidence="7">
    <location>
        <begin position="1"/>
        <end position="26"/>
    </location>
</feature>
<dbReference type="PROSITE" id="PS50026">
    <property type="entry name" value="EGF_3"/>
    <property type="match status" value="3"/>
</dbReference>
<dbReference type="AlphaFoldDB" id="E4WVR5"/>
<dbReference type="PANTHER" id="PTHR24039:SF33">
    <property type="entry name" value="EGF-CONTAINING FIBULIN-LIKE EXTRACELLULAR MATRIX PROTEIN 1"/>
    <property type="match status" value="1"/>
</dbReference>
<keyword evidence="4" id="KW-1015">Disulfide bond</keyword>
<accession>E4WVR5</accession>
<evidence type="ECO:0000256" key="2">
    <source>
        <dbReference type="ARBA" id="ARBA00022729"/>
    </source>
</evidence>
<keyword evidence="2 7" id="KW-0732">Signal</keyword>
<dbReference type="FunFam" id="2.10.25.10:FF:000038">
    <property type="entry name" value="Fibrillin 2"/>
    <property type="match status" value="1"/>
</dbReference>